<evidence type="ECO:0000256" key="1">
    <source>
        <dbReference type="ARBA" id="ARBA00009431"/>
    </source>
</evidence>
<dbReference type="PANTHER" id="PTHR11802:SF404">
    <property type="entry name" value="CARBOXYPEPTIDASE"/>
    <property type="match status" value="1"/>
</dbReference>
<dbReference type="PROSITE" id="PS00560">
    <property type="entry name" value="CARBOXYPEPT_SER_HIS"/>
    <property type="match status" value="1"/>
</dbReference>
<dbReference type="SUPFAM" id="SSF53474">
    <property type="entry name" value="alpha/beta-Hydrolases"/>
    <property type="match status" value="1"/>
</dbReference>
<keyword evidence="6" id="KW-1133">Transmembrane helix</keyword>
<evidence type="ECO:0000313" key="8">
    <source>
        <dbReference type="EMBL" id="KAF4595572.1"/>
    </source>
</evidence>
<dbReference type="Pfam" id="PF00450">
    <property type="entry name" value="Peptidase_S10"/>
    <property type="match status" value="1"/>
</dbReference>
<dbReference type="Proteomes" id="UP000562929">
    <property type="component" value="Unassembled WGS sequence"/>
</dbReference>
<proteinExistence type="inferred from homology"/>
<dbReference type="EMBL" id="JAACLJ010000001">
    <property type="protein sequence ID" value="KAF4595572.1"/>
    <property type="molecule type" value="Genomic_DNA"/>
</dbReference>
<dbReference type="GO" id="GO:0000324">
    <property type="term" value="C:fungal-type vacuole"/>
    <property type="evidence" value="ECO:0007669"/>
    <property type="project" value="TreeGrafter"/>
</dbReference>
<evidence type="ECO:0000256" key="7">
    <source>
        <dbReference type="SAM" id="SignalP"/>
    </source>
</evidence>
<dbReference type="OrthoDB" id="443318at2759"/>
<keyword evidence="3" id="KW-0645">Protease</keyword>
<dbReference type="PRINTS" id="PR00724">
    <property type="entry name" value="CRBOXYPTASEC"/>
</dbReference>
<evidence type="ECO:0000256" key="4">
    <source>
        <dbReference type="ARBA" id="ARBA00022801"/>
    </source>
</evidence>
<keyword evidence="6" id="KW-0472">Membrane</keyword>
<feature type="chain" id="PRO_5034759835" evidence="7">
    <location>
        <begin position="18"/>
        <end position="659"/>
    </location>
</feature>
<dbReference type="Gene3D" id="3.40.50.1820">
    <property type="entry name" value="alpha/beta hydrolase"/>
    <property type="match status" value="1"/>
</dbReference>
<keyword evidence="5" id="KW-0325">Glycoprotein</keyword>
<evidence type="ECO:0000256" key="3">
    <source>
        <dbReference type="ARBA" id="ARBA00022670"/>
    </source>
</evidence>
<accession>A0A8H4VGV1</accession>
<feature type="transmembrane region" description="Helical" evidence="6">
    <location>
        <begin position="641"/>
        <end position="658"/>
    </location>
</feature>
<protein>
    <submittedName>
        <fullName evidence="8">Carboxypeptidase S1</fullName>
    </submittedName>
</protein>
<reference evidence="8 9" key="1">
    <citation type="journal article" date="2020" name="G3 (Bethesda)">
        <title>Genetic Underpinnings of Host Manipulation by Ophiocordyceps as Revealed by Comparative Transcriptomics.</title>
        <authorList>
            <person name="Will I."/>
            <person name="Das B."/>
            <person name="Trinh T."/>
            <person name="Brachmann A."/>
            <person name="Ohm R.A."/>
            <person name="de Bekker C."/>
        </authorList>
    </citation>
    <scope>NUCLEOTIDE SEQUENCE [LARGE SCALE GENOMIC DNA]</scope>
    <source>
        <strain evidence="8 9">EC05</strain>
    </source>
</reference>
<dbReference type="InterPro" id="IPR029058">
    <property type="entry name" value="AB_hydrolase_fold"/>
</dbReference>
<evidence type="ECO:0000256" key="6">
    <source>
        <dbReference type="SAM" id="Phobius"/>
    </source>
</evidence>
<evidence type="ECO:0000256" key="2">
    <source>
        <dbReference type="ARBA" id="ARBA00022645"/>
    </source>
</evidence>
<feature type="signal peptide" evidence="7">
    <location>
        <begin position="1"/>
        <end position="17"/>
    </location>
</feature>
<keyword evidence="6" id="KW-0812">Transmembrane</keyword>
<organism evidence="8 9">
    <name type="scientific">Ophiocordyceps camponoti-floridani</name>
    <dbReference type="NCBI Taxonomy" id="2030778"/>
    <lineage>
        <taxon>Eukaryota</taxon>
        <taxon>Fungi</taxon>
        <taxon>Dikarya</taxon>
        <taxon>Ascomycota</taxon>
        <taxon>Pezizomycotina</taxon>
        <taxon>Sordariomycetes</taxon>
        <taxon>Hypocreomycetidae</taxon>
        <taxon>Hypocreales</taxon>
        <taxon>Ophiocordycipitaceae</taxon>
        <taxon>Ophiocordyceps</taxon>
    </lineage>
</organism>
<dbReference type="GO" id="GO:0006508">
    <property type="term" value="P:proteolysis"/>
    <property type="evidence" value="ECO:0007669"/>
    <property type="project" value="UniProtKB-KW"/>
</dbReference>
<keyword evidence="7" id="KW-0732">Signal</keyword>
<dbReference type="GO" id="GO:0004185">
    <property type="term" value="F:serine-type carboxypeptidase activity"/>
    <property type="evidence" value="ECO:0007669"/>
    <property type="project" value="InterPro"/>
</dbReference>
<keyword evidence="4" id="KW-0378">Hydrolase</keyword>
<sequence length="659" mass="70377">MLFPLANLLLASRAARAQFVSVDPDGPPPTVVHSPGDASVVVTYREPRNVCTTAFDGQKQYAGWTSVPGEVPANLFFWFVEAREPTTSLTIWLNGGPGASSLFSFFNGVGPCEVVEKGLGHYETLAREWGWDRASNMLFIDQPNLVGFSYDVPTNGTLYALSDAILTPPMAPDSSRAPWTTINGTFGTNRPGSTASSTKEAAMAVWHLLQGFLAAFPQYRPPLDAPVGLSLFGQSYGGIYAAVFAEVWEAQNKRRLDGTLNRQTTLELRLTSVGIVNGYVEPIVQTPFSPAFAINNTYGIKAMSDREAQLYTAKFTASGGCADLLSKCMASQSQPGGADAICLIASRTCSDDVDEPYYNSGRGQNDIASRGDNPQPPYWFVDYLNHPDVLRALGSPVNFTSSNRISATNFASTGDNTKGGNVARLADLLRRGVRLGFIYGDRDYICNWFGGEALSLAVARQAGGDYAVKFPAAGYAPIVVNGSYIGGDVRQFGNLSFSRIFQAGHAVPYYQPETAFQVFARIVRGLSVSMGRSIDAAQYGTKGDLESKHSDKAPSPPAPTCFVGAFAGTCNAESYKLANSGGGVVINGVLYDKPEDWPLASSKHPTATTTVQASKPSSAATMTGVYVATETPGSAVRPRPAWGLGTVMLTLVIIVYGLT</sequence>
<dbReference type="InterPro" id="IPR001563">
    <property type="entry name" value="Peptidase_S10"/>
</dbReference>
<dbReference type="PANTHER" id="PTHR11802">
    <property type="entry name" value="SERINE PROTEASE FAMILY S10 SERINE CARBOXYPEPTIDASE"/>
    <property type="match status" value="1"/>
</dbReference>
<keyword evidence="2 8" id="KW-0121">Carboxypeptidase</keyword>
<name>A0A8H4VGV1_9HYPO</name>
<dbReference type="InterPro" id="IPR033124">
    <property type="entry name" value="Ser_caboxypep_his_AS"/>
</dbReference>
<keyword evidence="9" id="KW-1185">Reference proteome</keyword>
<gene>
    <name evidence="8" type="ORF">GQ602_001185</name>
</gene>
<evidence type="ECO:0000313" key="9">
    <source>
        <dbReference type="Proteomes" id="UP000562929"/>
    </source>
</evidence>
<comment type="similarity">
    <text evidence="1">Belongs to the peptidase S10 family.</text>
</comment>
<dbReference type="AlphaFoldDB" id="A0A8H4VGV1"/>
<evidence type="ECO:0000256" key="5">
    <source>
        <dbReference type="ARBA" id="ARBA00023180"/>
    </source>
</evidence>
<comment type="caution">
    <text evidence="8">The sequence shown here is derived from an EMBL/GenBank/DDBJ whole genome shotgun (WGS) entry which is preliminary data.</text>
</comment>